<dbReference type="PANTHER" id="PTHR48081:SF33">
    <property type="entry name" value="KYNURENINE FORMAMIDASE"/>
    <property type="match status" value="1"/>
</dbReference>
<dbReference type="Gene3D" id="3.40.50.1820">
    <property type="entry name" value="alpha/beta hydrolase"/>
    <property type="match status" value="1"/>
</dbReference>
<dbReference type="EMBL" id="JANPWB010000011">
    <property type="protein sequence ID" value="KAJ1128809.1"/>
    <property type="molecule type" value="Genomic_DNA"/>
</dbReference>
<feature type="active site" evidence="5">
    <location>
        <position position="236"/>
    </location>
</feature>
<dbReference type="AlphaFoldDB" id="A0AAV7PPG9"/>
<feature type="short sequence motif" description="HGGXW" evidence="5">
    <location>
        <begin position="84"/>
        <end position="88"/>
    </location>
</feature>
<comment type="subunit">
    <text evidence="5">Homodimer.</text>
</comment>
<reference evidence="7" key="1">
    <citation type="journal article" date="2022" name="bioRxiv">
        <title>Sequencing and chromosome-scale assembly of the giantPleurodeles waltlgenome.</title>
        <authorList>
            <person name="Brown T."/>
            <person name="Elewa A."/>
            <person name="Iarovenko S."/>
            <person name="Subramanian E."/>
            <person name="Araus A.J."/>
            <person name="Petzold A."/>
            <person name="Susuki M."/>
            <person name="Suzuki K.-i.T."/>
            <person name="Hayashi T."/>
            <person name="Toyoda A."/>
            <person name="Oliveira C."/>
            <person name="Osipova E."/>
            <person name="Leigh N.D."/>
            <person name="Simon A."/>
            <person name="Yun M.H."/>
        </authorList>
    </citation>
    <scope>NUCLEOTIDE SEQUENCE</scope>
    <source>
        <strain evidence="7">20211129_DDA</strain>
        <tissue evidence="7">Liver</tissue>
    </source>
</reference>
<evidence type="ECO:0000313" key="7">
    <source>
        <dbReference type="EMBL" id="KAJ1128809.1"/>
    </source>
</evidence>
<comment type="pathway">
    <text evidence="5">Amino-acid degradation; L-tryptophan degradation via kynurenine pathway; L-kynurenine from L-tryptophan: step 2/2.</text>
</comment>
<dbReference type="PANTHER" id="PTHR48081">
    <property type="entry name" value="AB HYDROLASE SUPERFAMILY PROTEIN C4A8.06C"/>
    <property type="match status" value="1"/>
</dbReference>
<sequence>MANWRHMETKVLEEQYSPSCWSLRMDKDAVIKAHVKELTEGTQRSRGITHTLLNVSYGSEVGEKLDIYLPSKSIGAFPLLVYIHGGYWQELSKEESGFLAAPLVAKGVAVVAVGYDIAPKGHMDLMVSQVRRSVAFISQQYPLSRGLYLCGHSAGAHLAAMVLSTAWSEYGVKPDIKGVFLVSGVYDLLPITRTYVNLPLQMTEEVALRNSPMQHVQEVKSVFKNCRIVVAVAENDSLEFHRQSREYFQSLQELGLNTSFSVVANTDHFDVIERLCQEEYVLTQMILEVILDA</sequence>
<comment type="domain">
    <text evidence="5">The main chain amide nitrogen atoms of the second glycine and its adjacent residue in the HGGXW motif define the oxyanion hole, and stabilize the oxyanion that forms during the nucleophilic attack by the catalytic serine during substrate cleavage.</text>
</comment>
<evidence type="ECO:0000256" key="5">
    <source>
        <dbReference type="HAMAP-Rule" id="MF_03014"/>
    </source>
</evidence>
<gene>
    <name evidence="5" type="primary">AFMID</name>
    <name evidence="7" type="ORF">NDU88_007183</name>
</gene>
<dbReference type="GO" id="GO:0019441">
    <property type="term" value="P:L-tryptophan catabolic process to kynurenine"/>
    <property type="evidence" value="ECO:0007669"/>
    <property type="project" value="UniProtKB-UniRule"/>
</dbReference>
<dbReference type="EC" id="3.5.1.9" evidence="5"/>
<feature type="domain" description="BD-FAE-like" evidence="6">
    <location>
        <begin position="65"/>
        <end position="166"/>
    </location>
</feature>
<evidence type="ECO:0000256" key="2">
    <source>
        <dbReference type="ARBA" id="ARBA00022801"/>
    </source>
</evidence>
<comment type="catalytic activity">
    <reaction evidence="5">
        <text>N-formyl-L-kynurenine + H2O = L-kynurenine + formate + H(+)</text>
        <dbReference type="Rhea" id="RHEA:13009"/>
        <dbReference type="ChEBI" id="CHEBI:15377"/>
        <dbReference type="ChEBI" id="CHEBI:15378"/>
        <dbReference type="ChEBI" id="CHEBI:15740"/>
        <dbReference type="ChEBI" id="CHEBI:57959"/>
        <dbReference type="ChEBI" id="CHEBI:58629"/>
        <dbReference type="EC" id="3.5.1.9"/>
    </reaction>
</comment>
<keyword evidence="3 5" id="KW-0823">Tryptophan catabolism</keyword>
<comment type="function">
    <text evidence="5">Catalyzes the hydrolysis of N-formyl-L-kynurenine to L-kynurenine, the second step in the kynurenine pathway of tryptophan degradation. Kynurenine may be further oxidized to nicotinic acid, NAD(H) and NADP(H). Required for elimination of toxic metabolites.</text>
</comment>
<evidence type="ECO:0000313" key="8">
    <source>
        <dbReference type="Proteomes" id="UP001066276"/>
    </source>
</evidence>
<comment type="similarity">
    <text evidence="5">Belongs to the kynurenine formamidase family.</text>
</comment>
<name>A0AAV7PPG9_PLEWA</name>
<dbReference type="GO" id="GO:0004061">
    <property type="term" value="F:arylformamidase activity"/>
    <property type="evidence" value="ECO:0007669"/>
    <property type="project" value="UniProtKB-UniRule"/>
</dbReference>
<organism evidence="7 8">
    <name type="scientific">Pleurodeles waltl</name>
    <name type="common">Iberian ribbed newt</name>
    <dbReference type="NCBI Taxonomy" id="8319"/>
    <lineage>
        <taxon>Eukaryota</taxon>
        <taxon>Metazoa</taxon>
        <taxon>Chordata</taxon>
        <taxon>Craniata</taxon>
        <taxon>Vertebrata</taxon>
        <taxon>Euteleostomi</taxon>
        <taxon>Amphibia</taxon>
        <taxon>Batrachia</taxon>
        <taxon>Caudata</taxon>
        <taxon>Salamandroidea</taxon>
        <taxon>Salamandridae</taxon>
        <taxon>Pleurodelinae</taxon>
        <taxon>Pleurodeles</taxon>
    </lineage>
</organism>
<dbReference type="GO" id="GO:0005829">
    <property type="term" value="C:cytosol"/>
    <property type="evidence" value="ECO:0007669"/>
    <property type="project" value="UniProtKB-SubCell"/>
</dbReference>
<evidence type="ECO:0000256" key="3">
    <source>
        <dbReference type="ARBA" id="ARBA00023079"/>
    </source>
</evidence>
<keyword evidence="4 5" id="KW-0539">Nucleus</keyword>
<dbReference type="GO" id="GO:0005634">
    <property type="term" value="C:nucleus"/>
    <property type="evidence" value="ECO:0007669"/>
    <property type="project" value="UniProtKB-SubCell"/>
</dbReference>
<protein>
    <recommendedName>
        <fullName evidence="5">Kynurenine formamidase</fullName>
        <shortName evidence="5">KFA</shortName>
        <shortName evidence="5">KFase</shortName>
        <ecNumber evidence="5">3.5.1.9</ecNumber>
    </recommendedName>
    <alternativeName>
        <fullName evidence="5">Arylformamidase</fullName>
    </alternativeName>
    <alternativeName>
        <fullName evidence="5">N-formylkynurenine formamidase</fullName>
        <shortName evidence="5">FKF</shortName>
    </alternativeName>
</protein>
<keyword evidence="2 5" id="KW-0378">Hydrolase</keyword>
<dbReference type="Pfam" id="PF20434">
    <property type="entry name" value="BD-FAE"/>
    <property type="match status" value="1"/>
</dbReference>
<dbReference type="InterPro" id="IPR029058">
    <property type="entry name" value="AB_hydrolase_fold"/>
</dbReference>
<evidence type="ECO:0000256" key="1">
    <source>
        <dbReference type="ARBA" id="ARBA00022490"/>
    </source>
</evidence>
<feature type="active site" evidence="5">
    <location>
        <position position="268"/>
    </location>
</feature>
<dbReference type="Proteomes" id="UP001066276">
    <property type="component" value="Chromosome 7"/>
</dbReference>
<dbReference type="FunFam" id="3.40.50.1820:FF:000134">
    <property type="entry name" value="Kynurenine formamidase"/>
    <property type="match status" value="1"/>
</dbReference>
<dbReference type="InterPro" id="IPR049492">
    <property type="entry name" value="BD-FAE-like_dom"/>
</dbReference>
<evidence type="ECO:0000256" key="4">
    <source>
        <dbReference type="ARBA" id="ARBA00023242"/>
    </source>
</evidence>
<evidence type="ECO:0000259" key="6">
    <source>
        <dbReference type="Pfam" id="PF20434"/>
    </source>
</evidence>
<dbReference type="InterPro" id="IPR027519">
    <property type="entry name" value="KFase_ver/fungi-typ"/>
</dbReference>
<proteinExistence type="inferred from homology"/>
<dbReference type="GO" id="GO:0034354">
    <property type="term" value="P:'de novo' NAD+ biosynthetic process from L-tryptophan"/>
    <property type="evidence" value="ECO:0007669"/>
    <property type="project" value="UniProtKB-UniRule"/>
</dbReference>
<feature type="active site" description="Nucleophile" evidence="5">
    <location>
        <position position="153"/>
    </location>
</feature>
<dbReference type="InterPro" id="IPR050300">
    <property type="entry name" value="GDXG_lipolytic_enzyme"/>
</dbReference>
<keyword evidence="8" id="KW-1185">Reference proteome</keyword>
<accession>A0AAV7PPG9</accession>
<comment type="subcellular location">
    <subcellularLocation>
        <location evidence="5">Cytoplasm</location>
        <location evidence="5">Cytosol</location>
    </subcellularLocation>
    <subcellularLocation>
        <location evidence="5">Nucleus</location>
    </subcellularLocation>
</comment>
<dbReference type="HAMAP" id="MF_03014">
    <property type="entry name" value="KFase"/>
    <property type="match status" value="1"/>
</dbReference>
<keyword evidence="1 5" id="KW-0963">Cytoplasm</keyword>
<comment type="caution">
    <text evidence="7">The sequence shown here is derived from an EMBL/GenBank/DDBJ whole genome shotgun (WGS) entry which is preliminary data.</text>
</comment>
<dbReference type="SUPFAM" id="SSF53474">
    <property type="entry name" value="alpha/beta-Hydrolases"/>
    <property type="match status" value="1"/>
</dbReference>